<evidence type="ECO:0000313" key="3">
    <source>
        <dbReference type="Proteomes" id="UP000199110"/>
    </source>
</evidence>
<protein>
    <submittedName>
        <fullName evidence="2">Uncharacterized protein</fullName>
    </submittedName>
</protein>
<evidence type="ECO:0000256" key="1">
    <source>
        <dbReference type="SAM" id="MobiDB-lite"/>
    </source>
</evidence>
<dbReference type="RefSeq" id="WP_139212337.1">
    <property type="nucleotide sequence ID" value="NZ_FORA01000002.1"/>
</dbReference>
<feature type="compositionally biased region" description="Basic and acidic residues" evidence="1">
    <location>
        <begin position="1"/>
        <end position="10"/>
    </location>
</feature>
<dbReference type="EMBL" id="FORA01000002">
    <property type="protein sequence ID" value="SFJ14734.1"/>
    <property type="molecule type" value="Genomic_DNA"/>
</dbReference>
<dbReference type="STRING" id="390807.SAMN04488095_2300"/>
<feature type="region of interest" description="Disordered" evidence="1">
    <location>
        <begin position="1"/>
        <end position="46"/>
    </location>
</feature>
<proteinExistence type="predicted"/>
<evidence type="ECO:0000313" key="2">
    <source>
        <dbReference type="EMBL" id="SFJ14734.1"/>
    </source>
</evidence>
<dbReference type="AlphaFoldDB" id="A0A1I3NZK6"/>
<feature type="compositionally biased region" description="Low complexity" evidence="1">
    <location>
        <begin position="11"/>
        <end position="23"/>
    </location>
</feature>
<name>A0A1I3NZK6_9RHOB</name>
<sequence>MSKHILDRVRAANASARSAQYARIEVTERPHPQSKKLQRQSRSTFSTARVKRFLDIERSSQN</sequence>
<accession>A0A1I3NZK6</accession>
<reference evidence="2 3" key="1">
    <citation type="submission" date="2016-10" db="EMBL/GenBank/DDBJ databases">
        <authorList>
            <person name="de Groot N.N."/>
        </authorList>
    </citation>
    <scope>NUCLEOTIDE SEQUENCE [LARGE SCALE GENOMIC DNA]</scope>
    <source>
        <strain evidence="2 3">DSM 19073</strain>
    </source>
</reference>
<keyword evidence="3" id="KW-1185">Reference proteome</keyword>
<gene>
    <name evidence="2" type="ORF">SAMN04488095_2300</name>
</gene>
<organism evidence="2 3">
    <name type="scientific">Jannaschia pohangensis</name>
    <dbReference type="NCBI Taxonomy" id="390807"/>
    <lineage>
        <taxon>Bacteria</taxon>
        <taxon>Pseudomonadati</taxon>
        <taxon>Pseudomonadota</taxon>
        <taxon>Alphaproteobacteria</taxon>
        <taxon>Rhodobacterales</taxon>
        <taxon>Roseobacteraceae</taxon>
        <taxon>Jannaschia</taxon>
    </lineage>
</organism>
<dbReference type="Proteomes" id="UP000199110">
    <property type="component" value="Unassembled WGS sequence"/>
</dbReference>
<dbReference type="OrthoDB" id="7871842at2"/>